<dbReference type="AlphaFoldDB" id="A0A1S1LRK3"/>
<dbReference type="Proteomes" id="UP000180043">
    <property type="component" value="Unassembled WGS sequence"/>
</dbReference>
<comment type="caution">
    <text evidence="1">The sequence shown here is derived from an EMBL/GenBank/DDBJ whole genome shotgun (WGS) entry which is preliminary data.</text>
</comment>
<evidence type="ECO:0000313" key="1">
    <source>
        <dbReference type="EMBL" id="OHU57120.1"/>
    </source>
</evidence>
<name>A0A1S1LRK3_MYCCH</name>
<accession>A0A1S1LRK3</accession>
<dbReference type="EMBL" id="MLIQ01000014">
    <property type="protein sequence ID" value="OHU57120.1"/>
    <property type="molecule type" value="Genomic_DNA"/>
</dbReference>
<proteinExistence type="predicted"/>
<protein>
    <submittedName>
        <fullName evidence="1">Uncharacterized protein</fullName>
    </submittedName>
</protein>
<evidence type="ECO:0000313" key="2">
    <source>
        <dbReference type="Proteomes" id="UP000180043"/>
    </source>
</evidence>
<sequence length="89" mass="9635">MDQQSVTPTADTSHQGAPKLARAQLVGLIEHELERVWDAGNASGLDGWIGPGCGAGEVDAYAVQQRHRDTHVALDRIIARLHPPNHQPQ</sequence>
<gene>
    <name evidence="1" type="ORF">BKG82_13100</name>
</gene>
<reference evidence="1 2" key="1">
    <citation type="submission" date="2016-10" db="EMBL/GenBank/DDBJ databases">
        <title>Evaluation of Human, Veterinary and Environmental Mycobacterium chelonae Isolates by Core Genome Phylogenomic Analysis, Targeted Gene Comparison, and Anti-microbial Susceptibility Patterns: A Tale of Mistaken Identities.</title>
        <authorList>
            <person name="Fogelson S.B."/>
            <person name="Camus A.C."/>
            <person name="Lorenz W."/>
            <person name="Vasireddy R."/>
            <person name="Vasireddy S."/>
            <person name="Smith T."/>
            <person name="Brown-Elliott B.A."/>
            <person name="Wallace R.J.Jr."/>
            <person name="Hasan N.A."/>
            <person name="Reischl U."/>
            <person name="Sanchez S."/>
        </authorList>
    </citation>
    <scope>NUCLEOTIDE SEQUENCE [LARGE SCALE GENOMIC DNA]</scope>
    <source>
        <strain evidence="1 2">15515</strain>
    </source>
</reference>
<organism evidence="1 2">
    <name type="scientific">Mycobacteroides chelonae</name>
    <name type="common">Mycobacterium chelonae</name>
    <dbReference type="NCBI Taxonomy" id="1774"/>
    <lineage>
        <taxon>Bacteria</taxon>
        <taxon>Bacillati</taxon>
        <taxon>Actinomycetota</taxon>
        <taxon>Actinomycetes</taxon>
        <taxon>Mycobacteriales</taxon>
        <taxon>Mycobacteriaceae</taxon>
        <taxon>Mycobacteroides</taxon>
    </lineage>
</organism>
<dbReference type="RefSeq" id="WP_070947495.1">
    <property type="nucleotide sequence ID" value="NZ_MLIQ01000014.1"/>
</dbReference>